<dbReference type="SUPFAM" id="SSF55729">
    <property type="entry name" value="Acyl-CoA N-acyltransferases (Nat)"/>
    <property type="match status" value="1"/>
</dbReference>
<sequence>MTVSVQRQSDPEGTERVLRSLPEWFGIEDAVHNYVNMAARLESHIASLEGVTVGVALVERHFAHSAELALIAVHADHRASGIGRRLVEAVEDSLRGEGCRFLEVHTVGPSYEDAGYAATRAFYDSVGFTPMHEFHKLDWDGPTLILIKTLN</sequence>
<evidence type="ECO:0000313" key="4">
    <source>
        <dbReference type="EMBL" id="NYE18021.1"/>
    </source>
</evidence>
<dbReference type="InterPro" id="IPR016181">
    <property type="entry name" value="Acyl_CoA_acyltransferase"/>
</dbReference>
<dbReference type="Gene3D" id="3.40.630.30">
    <property type="match status" value="1"/>
</dbReference>
<dbReference type="EMBL" id="JACCBV010000001">
    <property type="protein sequence ID" value="NYE18021.1"/>
    <property type="molecule type" value="Genomic_DNA"/>
</dbReference>
<evidence type="ECO:0000256" key="1">
    <source>
        <dbReference type="ARBA" id="ARBA00022679"/>
    </source>
</evidence>
<proteinExistence type="predicted"/>
<organism evidence="4 5">
    <name type="scientific">Microbacterium immunditiarum</name>
    <dbReference type="NCBI Taxonomy" id="337480"/>
    <lineage>
        <taxon>Bacteria</taxon>
        <taxon>Bacillati</taxon>
        <taxon>Actinomycetota</taxon>
        <taxon>Actinomycetes</taxon>
        <taxon>Micrococcales</taxon>
        <taxon>Microbacteriaceae</taxon>
        <taxon>Microbacterium</taxon>
    </lineage>
</organism>
<evidence type="ECO:0000256" key="2">
    <source>
        <dbReference type="ARBA" id="ARBA00023315"/>
    </source>
</evidence>
<dbReference type="GO" id="GO:0016747">
    <property type="term" value="F:acyltransferase activity, transferring groups other than amino-acyl groups"/>
    <property type="evidence" value="ECO:0007669"/>
    <property type="project" value="InterPro"/>
</dbReference>
<feature type="domain" description="N-acetyltransferase" evidence="3">
    <location>
        <begin position="4"/>
        <end position="151"/>
    </location>
</feature>
<dbReference type="Pfam" id="PF00583">
    <property type="entry name" value="Acetyltransf_1"/>
    <property type="match status" value="1"/>
</dbReference>
<evidence type="ECO:0000259" key="3">
    <source>
        <dbReference type="PROSITE" id="PS51186"/>
    </source>
</evidence>
<accession>A0A7Y9KHX8</accession>
<dbReference type="RefSeq" id="WP_218852825.1">
    <property type="nucleotide sequence ID" value="NZ_JACCBV010000001.1"/>
</dbReference>
<dbReference type="PANTHER" id="PTHR43420">
    <property type="entry name" value="ACETYLTRANSFERASE"/>
    <property type="match status" value="1"/>
</dbReference>
<dbReference type="InterPro" id="IPR000182">
    <property type="entry name" value="GNAT_dom"/>
</dbReference>
<dbReference type="PROSITE" id="PS51186">
    <property type="entry name" value="GNAT"/>
    <property type="match status" value="1"/>
</dbReference>
<dbReference type="Proteomes" id="UP000576969">
    <property type="component" value="Unassembled WGS sequence"/>
</dbReference>
<evidence type="ECO:0000313" key="5">
    <source>
        <dbReference type="Proteomes" id="UP000576969"/>
    </source>
</evidence>
<protein>
    <submittedName>
        <fullName evidence="4">GNAT superfamily N-acetyltransferase</fullName>
    </submittedName>
</protein>
<keyword evidence="1 4" id="KW-0808">Transferase</keyword>
<comment type="caution">
    <text evidence="4">The sequence shown here is derived from an EMBL/GenBank/DDBJ whole genome shotgun (WGS) entry which is preliminary data.</text>
</comment>
<keyword evidence="5" id="KW-1185">Reference proteome</keyword>
<keyword evidence="2" id="KW-0012">Acyltransferase</keyword>
<dbReference type="AlphaFoldDB" id="A0A7Y9KHX8"/>
<name>A0A7Y9KHX8_9MICO</name>
<reference evidence="4 5" key="1">
    <citation type="submission" date="2020-07" db="EMBL/GenBank/DDBJ databases">
        <title>Sequencing the genomes of 1000 actinobacteria strains.</title>
        <authorList>
            <person name="Klenk H.-P."/>
        </authorList>
    </citation>
    <scope>NUCLEOTIDE SEQUENCE [LARGE SCALE GENOMIC DNA]</scope>
    <source>
        <strain evidence="4 5">DSM 24662</strain>
    </source>
</reference>
<gene>
    <name evidence="4" type="ORF">BJ991_000049</name>
</gene>
<dbReference type="InterPro" id="IPR050680">
    <property type="entry name" value="YpeA/RimI_acetyltransf"/>
</dbReference>
<dbReference type="CDD" id="cd04301">
    <property type="entry name" value="NAT_SF"/>
    <property type="match status" value="1"/>
</dbReference>